<dbReference type="OrthoDB" id="78662at2759"/>
<evidence type="ECO:0000256" key="1">
    <source>
        <dbReference type="SAM" id="MobiDB-lite"/>
    </source>
</evidence>
<evidence type="ECO:0000313" key="2">
    <source>
        <dbReference type="EMBL" id="ETV67442.1"/>
    </source>
</evidence>
<gene>
    <name evidence="2" type="ORF">H257_16323</name>
</gene>
<feature type="region of interest" description="Disordered" evidence="1">
    <location>
        <begin position="1"/>
        <end position="25"/>
    </location>
</feature>
<dbReference type="VEuPathDB" id="FungiDB:H257_16323"/>
<dbReference type="EMBL" id="KI913197">
    <property type="protein sequence ID" value="ETV67442.1"/>
    <property type="molecule type" value="Genomic_DNA"/>
</dbReference>
<reference evidence="2" key="1">
    <citation type="submission" date="2013-12" db="EMBL/GenBank/DDBJ databases">
        <title>The Genome Sequence of Aphanomyces astaci APO3.</title>
        <authorList>
            <consortium name="The Broad Institute Genomics Platform"/>
            <person name="Russ C."/>
            <person name="Tyler B."/>
            <person name="van West P."/>
            <person name="Dieguez-Uribeondo J."/>
            <person name="Young S.K."/>
            <person name="Zeng Q."/>
            <person name="Gargeya S."/>
            <person name="Fitzgerald M."/>
            <person name="Abouelleil A."/>
            <person name="Alvarado L."/>
            <person name="Chapman S.B."/>
            <person name="Gainer-Dewar J."/>
            <person name="Goldberg J."/>
            <person name="Griggs A."/>
            <person name="Gujja S."/>
            <person name="Hansen M."/>
            <person name="Howarth C."/>
            <person name="Imamovic A."/>
            <person name="Ireland A."/>
            <person name="Larimer J."/>
            <person name="McCowan C."/>
            <person name="Murphy C."/>
            <person name="Pearson M."/>
            <person name="Poon T.W."/>
            <person name="Priest M."/>
            <person name="Roberts A."/>
            <person name="Saif S."/>
            <person name="Shea T."/>
            <person name="Sykes S."/>
            <person name="Wortman J."/>
            <person name="Nusbaum C."/>
            <person name="Birren B."/>
        </authorList>
    </citation>
    <scope>NUCLEOTIDE SEQUENCE [LARGE SCALE GENOMIC DNA]</scope>
    <source>
        <strain evidence="2">APO3</strain>
    </source>
</reference>
<organism evidence="2">
    <name type="scientific">Aphanomyces astaci</name>
    <name type="common">Crayfish plague agent</name>
    <dbReference type="NCBI Taxonomy" id="112090"/>
    <lineage>
        <taxon>Eukaryota</taxon>
        <taxon>Sar</taxon>
        <taxon>Stramenopiles</taxon>
        <taxon>Oomycota</taxon>
        <taxon>Saprolegniomycetes</taxon>
        <taxon>Saprolegniales</taxon>
        <taxon>Verrucalvaceae</taxon>
        <taxon>Aphanomyces</taxon>
    </lineage>
</organism>
<dbReference type="GeneID" id="20818319"/>
<name>W4FIV8_APHAT</name>
<dbReference type="RefSeq" id="XP_009843001.1">
    <property type="nucleotide sequence ID" value="XM_009844699.1"/>
</dbReference>
<feature type="region of interest" description="Disordered" evidence="1">
    <location>
        <begin position="142"/>
        <end position="162"/>
    </location>
</feature>
<accession>W4FIV8</accession>
<proteinExistence type="predicted"/>
<protein>
    <recommendedName>
        <fullName evidence="3">Cysteine/serine-rich nuclear protein N-terminal domain-containing protein</fullName>
    </recommendedName>
</protein>
<dbReference type="AlphaFoldDB" id="W4FIV8"/>
<sequence>MSPSPSLLARATSAIPAPAQPTSPATMTKRLAFTTATIYVFDLDHGGSALPADTGPPVGLARHHSRQERIDLTSPVSWATKRSRVRKFDHNERMNLLKAANYSMKEIAAFCFDAIDIRKSRLATLDEIEAKRQARRRKLIHNARRLPQHTADDCPLEQDTKT</sequence>
<evidence type="ECO:0008006" key="3">
    <source>
        <dbReference type="Google" id="ProtNLM"/>
    </source>
</evidence>